<evidence type="ECO:0000313" key="2">
    <source>
        <dbReference type="EMBL" id="KAF9577747.1"/>
    </source>
</evidence>
<name>A0A9P6FLQ7_9FUNG</name>
<dbReference type="EMBL" id="JAABOA010004421">
    <property type="protein sequence ID" value="KAF9577747.1"/>
    <property type="molecule type" value="Genomic_DNA"/>
</dbReference>
<organism evidence="2 3">
    <name type="scientific">Lunasporangiospora selenospora</name>
    <dbReference type="NCBI Taxonomy" id="979761"/>
    <lineage>
        <taxon>Eukaryota</taxon>
        <taxon>Fungi</taxon>
        <taxon>Fungi incertae sedis</taxon>
        <taxon>Mucoromycota</taxon>
        <taxon>Mortierellomycotina</taxon>
        <taxon>Mortierellomycetes</taxon>
        <taxon>Mortierellales</taxon>
        <taxon>Mortierellaceae</taxon>
        <taxon>Lunasporangiospora</taxon>
    </lineage>
</organism>
<accession>A0A9P6FLQ7</accession>
<feature type="compositionally biased region" description="Low complexity" evidence="1">
    <location>
        <begin position="1"/>
        <end position="18"/>
    </location>
</feature>
<feature type="non-terminal residue" evidence="2">
    <location>
        <position position="113"/>
    </location>
</feature>
<reference evidence="2" key="1">
    <citation type="journal article" date="2020" name="Fungal Divers.">
        <title>Resolving the Mortierellaceae phylogeny through synthesis of multi-gene phylogenetics and phylogenomics.</title>
        <authorList>
            <person name="Vandepol N."/>
            <person name="Liber J."/>
            <person name="Desiro A."/>
            <person name="Na H."/>
            <person name="Kennedy M."/>
            <person name="Barry K."/>
            <person name="Grigoriev I.V."/>
            <person name="Miller A.N."/>
            <person name="O'Donnell K."/>
            <person name="Stajich J.E."/>
            <person name="Bonito G."/>
        </authorList>
    </citation>
    <scope>NUCLEOTIDE SEQUENCE</scope>
    <source>
        <strain evidence="2">KOD1015</strain>
    </source>
</reference>
<evidence type="ECO:0000313" key="3">
    <source>
        <dbReference type="Proteomes" id="UP000780801"/>
    </source>
</evidence>
<dbReference type="AlphaFoldDB" id="A0A9P6FLQ7"/>
<comment type="caution">
    <text evidence="2">The sequence shown here is derived from an EMBL/GenBank/DDBJ whole genome shotgun (WGS) entry which is preliminary data.</text>
</comment>
<sequence length="113" mass="13274">MASSEASSSKQTAKQASSRKAREAEVERRFMSLITPEIQETLRVSLNAYRSFAKILKDSYWSREVRERVQTMEAIVYKNLTLQEEMYPKGQDVTQKKKQVLRNQEEIKQLEEQ</sequence>
<feature type="region of interest" description="Disordered" evidence="1">
    <location>
        <begin position="1"/>
        <end position="24"/>
    </location>
</feature>
<gene>
    <name evidence="2" type="ORF">BGW38_006845</name>
</gene>
<dbReference type="Proteomes" id="UP000780801">
    <property type="component" value="Unassembled WGS sequence"/>
</dbReference>
<evidence type="ECO:0000256" key="1">
    <source>
        <dbReference type="SAM" id="MobiDB-lite"/>
    </source>
</evidence>
<keyword evidence="3" id="KW-1185">Reference proteome</keyword>
<protein>
    <submittedName>
        <fullName evidence="2">Uncharacterized protein</fullName>
    </submittedName>
</protein>
<proteinExistence type="predicted"/>